<proteinExistence type="predicted"/>
<keyword evidence="2" id="KW-1185">Reference proteome</keyword>
<comment type="caution">
    <text evidence="1">The sequence shown here is derived from an EMBL/GenBank/DDBJ whole genome shotgun (WGS) entry which is preliminary data.</text>
</comment>
<evidence type="ECO:0000313" key="1">
    <source>
        <dbReference type="EMBL" id="POS01268.1"/>
    </source>
</evidence>
<reference evidence="1 2" key="1">
    <citation type="submission" date="2018-01" db="EMBL/GenBank/DDBJ databases">
        <title>Genomic Encyclopedia of Type Strains, Phase I: the one thousand microbial genomes (KMG-I) project.</title>
        <authorList>
            <person name="Goeker M."/>
        </authorList>
    </citation>
    <scope>NUCLEOTIDE SEQUENCE [LARGE SCALE GENOMIC DNA]</scope>
    <source>
        <strain evidence="1 2">DSM 17960</strain>
    </source>
</reference>
<dbReference type="AlphaFoldDB" id="A0A2S4N6C2"/>
<dbReference type="Proteomes" id="UP000237056">
    <property type="component" value="Unassembled WGS sequence"/>
</dbReference>
<gene>
    <name evidence="1" type="ORF">Q361_11272</name>
</gene>
<accession>A0A2S4N6C2</accession>
<dbReference type="EMBL" id="PQNY01000012">
    <property type="protein sequence ID" value="POS01268.1"/>
    <property type="molecule type" value="Genomic_DNA"/>
</dbReference>
<evidence type="ECO:0008006" key="3">
    <source>
        <dbReference type="Google" id="ProtNLM"/>
    </source>
</evidence>
<organism evidence="1 2">
    <name type="scientific">Flavobacterium croceum DSM 17960</name>
    <dbReference type="NCBI Taxonomy" id="1121886"/>
    <lineage>
        <taxon>Bacteria</taxon>
        <taxon>Pseudomonadati</taxon>
        <taxon>Bacteroidota</taxon>
        <taxon>Flavobacteriia</taxon>
        <taxon>Flavobacteriales</taxon>
        <taxon>Flavobacteriaceae</taxon>
        <taxon>Flavobacterium</taxon>
    </lineage>
</organism>
<evidence type="ECO:0000313" key="2">
    <source>
        <dbReference type="Proteomes" id="UP000237056"/>
    </source>
</evidence>
<sequence length="177" mass="19895">MIIRILFIFCIIQSTFGQMQDSIKKKHTFSQFELSVPLSINPNRGKTEYDGQKQNFFIPDGISTKMGYGIHFNKWLLLSAHTGLDWKIKPKLVSVPLYGQLSLAPLIGEEVRLLLQAGYGQSFALGRGKLSGNYYKFRLGIGSEELSIFIDASLYGFYVHQVPMGSFSIGVTVLNFD</sequence>
<name>A0A2S4N6C2_9FLAO</name>
<protein>
    <recommendedName>
        <fullName evidence="3">Outer membrane protein with beta-barrel domain</fullName>
    </recommendedName>
</protein>